<evidence type="ECO:0000256" key="1">
    <source>
        <dbReference type="SAM" id="MobiDB-lite"/>
    </source>
</evidence>
<dbReference type="EMBL" id="BLXT01003996">
    <property type="protein sequence ID" value="GFO08785.1"/>
    <property type="molecule type" value="Genomic_DNA"/>
</dbReference>
<protein>
    <recommendedName>
        <fullName evidence="4">PEST proteolytic signal-containing nuclear protein</fullName>
    </recommendedName>
</protein>
<feature type="compositionally biased region" description="Acidic residues" evidence="1">
    <location>
        <begin position="16"/>
        <end position="28"/>
    </location>
</feature>
<evidence type="ECO:0000313" key="2">
    <source>
        <dbReference type="EMBL" id="GFO08785.1"/>
    </source>
</evidence>
<keyword evidence="3" id="KW-1185">Reference proteome</keyword>
<feature type="region of interest" description="Disordered" evidence="1">
    <location>
        <begin position="1"/>
        <end position="145"/>
    </location>
</feature>
<accession>A0AAV4AKU8</accession>
<evidence type="ECO:0000313" key="3">
    <source>
        <dbReference type="Proteomes" id="UP000735302"/>
    </source>
</evidence>
<dbReference type="AlphaFoldDB" id="A0AAV4AKU8"/>
<evidence type="ECO:0008006" key="4">
    <source>
        <dbReference type="Google" id="ProtNLM"/>
    </source>
</evidence>
<dbReference type="Proteomes" id="UP000735302">
    <property type="component" value="Unassembled WGS sequence"/>
</dbReference>
<name>A0AAV4AKU8_9GAST</name>
<gene>
    <name evidence="2" type="ORF">PoB_003529000</name>
</gene>
<feature type="non-terminal residue" evidence="2">
    <location>
        <position position="145"/>
    </location>
</feature>
<reference evidence="2 3" key="1">
    <citation type="journal article" date="2021" name="Elife">
        <title>Chloroplast acquisition without the gene transfer in kleptoplastic sea slugs, Plakobranchus ocellatus.</title>
        <authorList>
            <person name="Maeda T."/>
            <person name="Takahashi S."/>
            <person name="Yoshida T."/>
            <person name="Shimamura S."/>
            <person name="Takaki Y."/>
            <person name="Nagai Y."/>
            <person name="Toyoda A."/>
            <person name="Suzuki Y."/>
            <person name="Arimoto A."/>
            <person name="Ishii H."/>
            <person name="Satoh N."/>
            <person name="Nishiyama T."/>
            <person name="Hasebe M."/>
            <person name="Maruyama T."/>
            <person name="Minagawa J."/>
            <person name="Obokata J."/>
            <person name="Shigenobu S."/>
        </authorList>
    </citation>
    <scope>NUCLEOTIDE SEQUENCE [LARGE SCALE GENOMIC DNA]</scope>
</reference>
<feature type="compositionally biased region" description="Acidic residues" evidence="1">
    <location>
        <begin position="83"/>
        <end position="95"/>
    </location>
</feature>
<feature type="compositionally biased region" description="Polar residues" evidence="1">
    <location>
        <begin position="1"/>
        <end position="15"/>
    </location>
</feature>
<organism evidence="2 3">
    <name type="scientific">Plakobranchus ocellatus</name>
    <dbReference type="NCBI Taxonomy" id="259542"/>
    <lineage>
        <taxon>Eukaryota</taxon>
        <taxon>Metazoa</taxon>
        <taxon>Spiralia</taxon>
        <taxon>Lophotrochozoa</taxon>
        <taxon>Mollusca</taxon>
        <taxon>Gastropoda</taxon>
        <taxon>Heterobranchia</taxon>
        <taxon>Euthyneura</taxon>
        <taxon>Panpulmonata</taxon>
        <taxon>Sacoglossa</taxon>
        <taxon>Placobranchoidea</taxon>
        <taxon>Plakobranchidae</taxon>
        <taxon>Plakobranchus</taxon>
    </lineage>
</organism>
<sequence length="145" mass="15343">MIHPRTTTEWTSTQFDTDDDEEESEEENSASHGGKAFVPSPGARLIQSGPARGPSPSPRTQASSQGPKPRLIQSKPLNSKGDEDAELDDLLESEGEERQPVSPQRGGVSSLRNTIESQLGARTPGAKPFGGYDTVGSVGAAKAKK</sequence>
<comment type="caution">
    <text evidence="2">The sequence shown here is derived from an EMBL/GenBank/DDBJ whole genome shotgun (WGS) entry which is preliminary data.</text>
</comment>
<proteinExistence type="predicted"/>